<keyword evidence="1" id="KW-1133">Transmembrane helix</keyword>
<evidence type="ECO:0000313" key="2">
    <source>
        <dbReference type="EMBL" id="KAL1643341.1"/>
    </source>
</evidence>
<dbReference type="EMBL" id="JAKEKT020000028">
    <property type="protein sequence ID" value="KAL1643341.1"/>
    <property type="molecule type" value="Genomic_DNA"/>
</dbReference>
<keyword evidence="3" id="KW-1185">Reference proteome</keyword>
<protein>
    <recommendedName>
        <fullName evidence="4">Pre-mrna processing factor 4-like protein</fullName>
    </recommendedName>
</protein>
<keyword evidence="1" id="KW-0812">Transmembrane</keyword>
<dbReference type="InterPro" id="IPR046368">
    <property type="entry name" value="Tag1"/>
</dbReference>
<keyword evidence="1" id="KW-0472">Membrane</keyword>
<comment type="caution">
    <text evidence="2">The sequence shown here is derived from an EMBL/GenBank/DDBJ whole genome shotgun (WGS) entry which is preliminary data.</text>
</comment>
<organism evidence="2 3">
    <name type="scientific">Diplodia intermedia</name>
    <dbReference type="NCBI Taxonomy" id="856260"/>
    <lineage>
        <taxon>Eukaryota</taxon>
        <taxon>Fungi</taxon>
        <taxon>Dikarya</taxon>
        <taxon>Ascomycota</taxon>
        <taxon>Pezizomycotina</taxon>
        <taxon>Dothideomycetes</taxon>
        <taxon>Dothideomycetes incertae sedis</taxon>
        <taxon>Botryosphaeriales</taxon>
        <taxon>Botryosphaeriaceae</taxon>
        <taxon>Diplodia</taxon>
    </lineage>
</organism>
<sequence>MDTSKSAGTNVESNGDTTSGFVKKESFGSKAKRHCARFWWLWLIVFAIIVLVVVLPIIYVGVPHKGQKELDKADIEVTRQGISDPKPNSFHLVLNNKVTSSSSYHPTLSSFNGSLFLEDSLPDIKPFGYITIPEVKSESEVQVDVEQDVEVADMDQFIAYNKLVISSEEFRLGLRGRPSVKLDGLPSFDADYNKVVTMKGEACNPFHSQSKRAEADILQGLNKLAGLAITSADIRTVPEPDGATLLGTLFIPNPSVLGVSMGNVTMDLSVNGTYIGYTLIPDLNLMPGNNTFNMRSYVDTKLVLGLVTKQYTDFVLPLDIIGNSSINSAGDRIPWLEAAIKQNTIRYDLDLSAALGGGGS</sequence>
<feature type="transmembrane region" description="Helical" evidence="1">
    <location>
        <begin position="39"/>
        <end position="62"/>
    </location>
</feature>
<dbReference type="PANTHER" id="PTHR35895">
    <property type="entry name" value="CHROMOSOME 16, WHOLE GENOME SHOTGUN SEQUENCE"/>
    <property type="match status" value="1"/>
</dbReference>
<dbReference type="InterPro" id="IPR022185">
    <property type="entry name" value="DUF3712"/>
</dbReference>
<accession>A0ABR3TS86</accession>
<evidence type="ECO:0008006" key="4">
    <source>
        <dbReference type="Google" id="ProtNLM"/>
    </source>
</evidence>
<evidence type="ECO:0000256" key="1">
    <source>
        <dbReference type="SAM" id="Phobius"/>
    </source>
</evidence>
<gene>
    <name evidence="2" type="ORF">SLS58_005012</name>
</gene>
<proteinExistence type="predicted"/>
<dbReference type="Pfam" id="PF12505">
    <property type="entry name" value="DUF3712"/>
    <property type="match status" value="1"/>
</dbReference>
<evidence type="ECO:0000313" key="3">
    <source>
        <dbReference type="Proteomes" id="UP001521184"/>
    </source>
</evidence>
<dbReference type="SUPFAM" id="SSF117070">
    <property type="entry name" value="LEA14-like"/>
    <property type="match status" value="1"/>
</dbReference>
<name>A0ABR3TS86_9PEZI</name>
<reference evidence="2 3" key="1">
    <citation type="journal article" date="2023" name="Plant Dis.">
        <title>First Report of Diplodia intermedia Causing Canker and Dieback Diseases on Apple Trees in Canada.</title>
        <authorList>
            <person name="Ellouze W."/>
            <person name="Ilyukhin E."/>
            <person name="Sulman M."/>
            <person name="Ali S."/>
        </authorList>
    </citation>
    <scope>NUCLEOTIDE SEQUENCE [LARGE SCALE GENOMIC DNA]</scope>
    <source>
        <strain evidence="2 3">M45-28</strain>
    </source>
</reference>
<dbReference type="PANTHER" id="PTHR35895:SF1">
    <property type="entry name" value="LIPID-BINDING SERUM GLYCOPROTEIN C-TERMINAL DOMAIN-CONTAINING PROTEIN"/>
    <property type="match status" value="1"/>
</dbReference>
<dbReference type="Proteomes" id="UP001521184">
    <property type="component" value="Unassembled WGS sequence"/>
</dbReference>